<feature type="region of interest" description="Disordered" evidence="1">
    <location>
        <begin position="319"/>
        <end position="353"/>
    </location>
</feature>
<keyword evidence="4" id="KW-1185">Reference proteome</keyword>
<dbReference type="Gene3D" id="3.30.40.10">
    <property type="entry name" value="Zinc/RING finger domain, C3HC4 (zinc finger)"/>
    <property type="match status" value="1"/>
</dbReference>
<feature type="compositionally biased region" description="Polar residues" evidence="1">
    <location>
        <begin position="103"/>
        <end position="113"/>
    </location>
</feature>
<feature type="region of interest" description="Disordered" evidence="1">
    <location>
        <begin position="384"/>
        <end position="516"/>
    </location>
</feature>
<organism evidence="3 4">
    <name type="scientific">Marasmius crinis-equi</name>
    <dbReference type="NCBI Taxonomy" id="585013"/>
    <lineage>
        <taxon>Eukaryota</taxon>
        <taxon>Fungi</taxon>
        <taxon>Dikarya</taxon>
        <taxon>Basidiomycota</taxon>
        <taxon>Agaricomycotina</taxon>
        <taxon>Agaricomycetes</taxon>
        <taxon>Agaricomycetidae</taxon>
        <taxon>Agaricales</taxon>
        <taxon>Marasmiineae</taxon>
        <taxon>Marasmiaceae</taxon>
        <taxon>Marasmius</taxon>
    </lineage>
</organism>
<feature type="compositionally biased region" description="Low complexity" evidence="1">
    <location>
        <begin position="156"/>
        <end position="166"/>
    </location>
</feature>
<feature type="compositionally biased region" description="Polar residues" evidence="1">
    <location>
        <begin position="402"/>
        <end position="418"/>
    </location>
</feature>
<feature type="compositionally biased region" description="Basic and acidic residues" evidence="1">
    <location>
        <begin position="808"/>
        <end position="832"/>
    </location>
</feature>
<feature type="region of interest" description="Disordered" evidence="1">
    <location>
        <begin position="623"/>
        <end position="664"/>
    </location>
</feature>
<dbReference type="Pfam" id="PF13639">
    <property type="entry name" value="zf-RING_2"/>
    <property type="match status" value="1"/>
</dbReference>
<name>A0ABR3G0M8_9AGAR</name>
<evidence type="ECO:0000259" key="2">
    <source>
        <dbReference type="Pfam" id="PF13639"/>
    </source>
</evidence>
<feature type="compositionally biased region" description="Polar residues" evidence="1">
    <location>
        <begin position="168"/>
        <end position="180"/>
    </location>
</feature>
<comment type="caution">
    <text evidence="3">The sequence shown here is derived from an EMBL/GenBank/DDBJ whole genome shotgun (WGS) entry which is preliminary data.</text>
</comment>
<feature type="compositionally biased region" description="Pro residues" evidence="1">
    <location>
        <begin position="926"/>
        <end position="938"/>
    </location>
</feature>
<feature type="compositionally biased region" description="Polar residues" evidence="1">
    <location>
        <begin position="1089"/>
        <end position="1100"/>
    </location>
</feature>
<feature type="region of interest" description="Disordered" evidence="1">
    <location>
        <begin position="1204"/>
        <end position="1309"/>
    </location>
</feature>
<feature type="region of interest" description="Disordered" evidence="1">
    <location>
        <begin position="232"/>
        <end position="293"/>
    </location>
</feature>
<proteinExistence type="predicted"/>
<feature type="compositionally biased region" description="Low complexity" evidence="1">
    <location>
        <begin position="1063"/>
        <end position="1079"/>
    </location>
</feature>
<feature type="compositionally biased region" description="Polar residues" evidence="1">
    <location>
        <begin position="444"/>
        <end position="469"/>
    </location>
</feature>
<feature type="region of interest" description="Disordered" evidence="1">
    <location>
        <begin position="32"/>
        <end position="220"/>
    </location>
</feature>
<feature type="compositionally biased region" description="Gly residues" evidence="1">
    <location>
        <begin position="39"/>
        <end position="49"/>
    </location>
</feature>
<feature type="domain" description="RING-type" evidence="2">
    <location>
        <begin position="1406"/>
        <end position="1441"/>
    </location>
</feature>
<dbReference type="InterPro" id="IPR001841">
    <property type="entry name" value="Znf_RING"/>
</dbReference>
<feature type="compositionally biased region" description="Low complexity" evidence="1">
    <location>
        <begin position="245"/>
        <end position="255"/>
    </location>
</feature>
<feature type="compositionally biased region" description="Basic and acidic residues" evidence="1">
    <location>
        <begin position="972"/>
        <end position="983"/>
    </location>
</feature>
<feature type="compositionally biased region" description="Polar residues" evidence="1">
    <location>
        <begin position="1109"/>
        <end position="1119"/>
    </location>
</feature>
<dbReference type="Proteomes" id="UP001465976">
    <property type="component" value="Unassembled WGS sequence"/>
</dbReference>
<sequence length="1486" mass="164316">MSSSYPPQLHLTLPANTTSFKRSFDQFGFDLESPVGTAEAGGSGSGSNGAGASSSRNERNKRPRSASSLSDGDDSLSSGSTFASGSSDTSISESNEPDAVGTSAVTLSPNRPVTSHILGAMPFEPPRLPTPDIQDIEMPDYPLNDDGDEEDDSAERSSASDSPAEDLTVSSEQSYMSSFQRLDDFDSQPFALLSSRAPVPRPPTPPPTLPPLSLPDDQTPLHANVIPFFANPAQSSPTLSDAHSHTGSTTHSDSAISSQGIATQGSLSDTSVGNRSSDPDSVFVHHSTGERHSSLTESLDQLLNHEELSSITLELRRPERANTLSSTRNRPTIAPRIDFGDGPTPQPFMPTSTAFLRRSGSLNNAPSRSESPWRHALNMHLPSREPERSAPYHPPADRDQTSTDFASRNPYTTRNPFTTREAPNLTLNTHHTTPSNPFLYRPPSSVTQHEPHSSPWQLQRQSSSGSLNSDLARWFDRPGPSDAPSRDRSQLERGGPSHRTRNGLAAAGVDDEELEPASRVYSSALDDYESTVPGLRARVMENRRPSVEVEGRRQRRAPPSLTSLLARESAESLDLEPRDLPSESRRRRYIEHGLVDPRETAGRSYEEDERRWRFSWTDSFGDVDDEDDSTPLSESERIYPFSTSSTAIPAPAPTGRRNRPRYSGVLAGSTSLFSENAAEMRRRNDREWIDRLRASSGDYDSWGSPSDDELDIDGPDTRFTFGRTSRPAGVPRTDTSPWSPVLPPLPHQHNPPVMPRAMNDLLSQSERTNREPPSSRRSSRPRPPPSDPRRGSLSWYMNAETSSPGSIERYDLTDTGRESSREHGRNRDPFASRFSEDYLRNFGSSLSRSPSRSEHQASAVRNNRWSTLDEPRRDSPAIFDTQSSSISEIARTITNNDYGLALFDPALDLPSANVDTEMESDAPELYSPPNPPSIPPPDLGNTLFDSGDLSDISPIPRSPELPSFLRLPLTSDEARIPPSRPERSPSPISPIEFASHRPLPPVSSRQFREEQDTNYDSFAPHRSASIDLQGFAPGPYRNTLQRLVERGRLHDSSYPPSIPPLPFESSLPSSRTGSSTLPSYLSARERLSQGPSQTLNQRQPLENRPSFGFQATRTQSNARAAQRGRIPGEGLSTAYPQPRSSNDLHRHLTTHSRIDTALLERELPPSGSSSSELRGLDHALHVLRQDGLTEHRSQQLIERYRRQRRESTEAGLNTGGGHSHPSSSLWGSLEDNRNNRRDPDRTAMEHRHFPRASRNVNLTSGNNTSSAIPDDIGGFVSLPGFPHRRRPASNSPTRRERTTMPDARPLPLGRGRAFASRFSRHRHNHSELEQDFVTLTDLLRRRSGRGGAFSLGDFMRDEDFDSSYETLLSLESALGEVKTRATPDHIIAGLEAAFYKDWATDESDKRCPICLDDYKSLDQVLKLPDCTHWLHKPCLEAAMVERSEYLPRLQGKCWAPTGSSQLDTSYSSTPPKHLHGANDLTTASAK</sequence>
<feature type="region of interest" description="Disordered" evidence="1">
    <location>
        <begin position="1050"/>
        <end position="1146"/>
    </location>
</feature>
<feature type="compositionally biased region" description="Basic and acidic residues" evidence="1">
    <location>
        <begin position="543"/>
        <end position="552"/>
    </location>
</feature>
<feature type="region of interest" description="Disordered" evidence="1">
    <location>
        <begin position="695"/>
        <end position="832"/>
    </location>
</feature>
<feature type="compositionally biased region" description="Polar residues" evidence="1">
    <location>
        <begin position="256"/>
        <end position="276"/>
    </location>
</feature>
<dbReference type="InterPro" id="IPR013083">
    <property type="entry name" value="Znf_RING/FYVE/PHD"/>
</dbReference>
<dbReference type="EMBL" id="JBAHYK010000013">
    <property type="protein sequence ID" value="KAL0581283.1"/>
    <property type="molecule type" value="Genomic_DNA"/>
</dbReference>
<feature type="region of interest" description="Disordered" evidence="1">
    <location>
        <begin position="916"/>
        <end position="1012"/>
    </location>
</feature>
<evidence type="ECO:0000313" key="4">
    <source>
        <dbReference type="Proteomes" id="UP001465976"/>
    </source>
</evidence>
<feature type="compositionally biased region" description="Acidic residues" evidence="1">
    <location>
        <begin position="134"/>
        <end position="153"/>
    </location>
</feature>
<feature type="region of interest" description="Disordered" evidence="1">
    <location>
        <begin position="1464"/>
        <end position="1486"/>
    </location>
</feature>
<feature type="compositionally biased region" description="Low complexity" evidence="1">
    <location>
        <begin position="67"/>
        <end position="92"/>
    </location>
</feature>
<dbReference type="SUPFAM" id="SSF57850">
    <property type="entry name" value="RING/U-box"/>
    <property type="match status" value="1"/>
</dbReference>
<feature type="compositionally biased region" description="Basic and acidic residues" evidence="1">
    <location>
        <begin position="1230"/>
        <end position="1247"/>
    </location>
</feature>
<evidence type="ECO:0000256" key="1">
    <source>
        <dbReference type="SAM" id="MobiDB-lite"/>
    </source>
</evidence>
<gene>
    <name evidence="3" type="ORF">V5O48_000766</name>
</gene>
<feature type="compositionally biased region" description="Polar residues" evidence="1">
    <location>
        <begin position="1254"/>
        <end position="1267"/>
    </location>
</feature>
<feature type="compositionally biased region" description="Pro residues" evidence="1">
    <location>
        <begin position="199"/>
        <end position="213"/>
    </location>
</feature>
<reference evidence="3 4" key="1">
    <citation type="submission" date="2024-02" db="EMBL/GenBank/DDBJ databases">
        <title>A draft genome for the cacao thread blight pathogen Marasmius crinis-equi.</title>
        <authorList>
            <person name="Cohen S.P."/>
            <person name="Baruah I.K."/>
            <person name="Amoako-Attah I."/>
            <person name="Bukari Y."/>
            <person name="Meinhardt L.W."/>
            <person name="Bailey B.A."/>
        </authorList>
    </citation>
    <scope>NUCLEOTIDE SEQUENCE [LARGE SCALE GENOMIC DNA]</scope>
    <source>
        <strain evidence="3 4">GH-76</strain>
    </source>
</reference>
<feature type="compositionally biased region" description="Polar residues" evidence="1">
    <location>
        <begin position="425"/>
        <end position="436"/>
    </location>
</feature>
<feature type="region of interest" description="Disordered" evidence="1">
    <location>
        <begin position="844"/>
        <end position="880"/>
    </location>
</feature>
<evidence type="ECO:0000313" key="3">
    <source>
        <dbReference type="EMBL" id="KAL0581283.1"/>
    </source>
</evidence>
<protein>
    <recommendedName>
        <fullName evidence="2">RING-type domain-containing protein</fullName>
    </recommendedName>
</protein>
<feature type="region of interest" description="Disordered" evidence="1">
    <location>
        <begin position="543"/>
        <end position="579"/>
    </location>
</feature>
<feature type="compositionally biased region" description="Basic and acidic residues" evidence="1">
    <location>
        <begin position="384"/>
        <end position="401"/>
    </location>
</feature>
<accession>A0ABR3G0M8</accession>